<name>A0ABQ7M2H2_BRACM</name>
<comment type="caution">
    <text evidence="2">The sequence shown here is derived from an EMBL/GenBank/DDBJ whole genome shotgun (WGS) entry which is preliminary data.</text>
</comment>
<dbReference type="Pfam" id="PF13966">
    <property type="entry name" value="zf-RVT"/>
    <property type="match status" value="1"/>
</dbReference>
<dbReference type="EMBL" id="JADBGQ010000006">
    <property type="protein sequence ID" value="KAG5392993.1"/>
    <property type="molecule type" value="Genomic_DNA"/>
</dbReference>
<evidence type="ECO:0000259" key="1">
    <source>
        <dbReference type="Pfam" id="PF13966"/>
    </source>
</evidence>
<dbReference type="Proteomes" id="UP000823674">
    <property type="component" value="Chromosome A06"/>
</dbReference>
<accession>A0ABQ7M2H2</accession>
<dbReference type="PANTHER" id="PTHR33116">
    <property type="entry name" value="REVERSE TRANSCRIPTASE ZINC-BINDING DOMAIN-CONTAINING PROTEIN-RELATED-RELATED"/>
    <property type="match status" value="1"/>
</dbReference>
<feature type="domain" description="Reverse transcriptase zinc-binding" evidence="1">
    <location>
        <begin position="64"/>
        <end position="149"/>
    </location>
</feature>
<gene>
    <name evidence="2" type="primary">A06g503430.1_BraROA</name>
    <name evidence="2" type="ORF">IGI04_022956</name>
</gene>
<keyword evidence="3" id="KW-1185">Reference proteome</keyword>
<sequence>MRDSKSHILIQQNFGSLYQHGRWLLPPARTEDQLALHIYLTTITLSDSADWYEWEIEGKKSTKFSTGAVYAYLQDSVPSVPWSAAVWNSMGIPRHSFLMWLVVLDRCPTKDRLLRWGLPGVNPNCLLCNSQQERRNHLFFECCFSEAVWRTIALRCQFQAPVGWEQNLNHMIQLRGNRELRRLTLLAWQATVYWLWNERNKRYHQQTFRTTDTLIGLIDKQIRNRIQSFRSTNPIACSAMMQLWLLNS</sequence>
<evidence type="ECO:0000313" key="2">
    <source>
        <dbReference type="EMBL" id="KAG5392993.1"/>
    </source>
</evidence>
<dbReference type="PANTHER" id="PTHR33116:SF84">
    <property type="entry name" value="RNA-DIRECTED DNA POLYMERASE"/>
    <property type="match status" value="1"/>
</dbReference>
<evidence type="ECO:0000313" key="3">
    <source>
        <dbReference type="Proteomes" id="UP000823674"/>
    </source>
</evidence>
<proteinExistence type="predicted"/>
<organism evidence="2 3">
    <name type="scientific">Brassica rapa subsp. trilocularis</name>
    <dbReference type="NCBI Taxonomy" id="1813537"/>
    <lineage>
        <taxon>Eukaryota</taxon>
        <taxon>Viridiplantae</taxon>
        <taxon>Streptophyta</taxon>
        <taxon>Embryophyta</taxon>
        <taxon>Tracheophyta</taxon>
        <taxon>Spermatophyta</taxon>
        <taxon>Magnoliopsida</taxon>
        <taxon>eudicotyledons</taxon>
        <taxon>Gunneridae</taxon>
        <taxon>Pentapetalae</taxon>
        <taxon>rosids</taxon>
        <taxon>malvids</taxon>
        <taxon>Brassicales</taxon>
        <taxon>Brassicaceae</taxon>
        <taxon>Brassiceae</taxon>
        <taxon>Brassica</taxon>
    </lineage>
</organism>
<dbReference type="InterPro" id="IPR026960">
    <property type="entry name" value="RVT-Znf"/>
</dbReference>
<reference evidence="2 3" key="1">
    <citation type="submission" date="2021-03" db="EMBL/GenBank/DDBJ databases">
        <authorList>
            <person name="King G.J."/>
            <person name="Bancroft I."/>
            <person name="Baten A."/>
            <person name="Bloomfield J."/>
            <person name="Borpatragohain P."/>
            <person name="He Z."/>
            <person name="Irish N."/>
            <person name="Irwin J."/>
            <person name="Liu K."/>
            <person name="Mauleon R.P."/>
            <person name="Moore J."/>
            <person name="Morris R."/>
            <person name="Ostergaard L."/>
            <person name="Wang B."/>
            <person name="Wells R."/>
        </authorList>
    </citation>
    <scope>NUCLEOTIDE SEQUENCE [LARGE SCALE GENOMIC DNA]</scope>
    <source>
        <strain evidence="2">R-o-18</strain>
        <tissue evidence="2">Leaf</tissue>
    </source>
</reference>
<protein>
    <recommendedName>
        <fullName evidence="1">Reverse transcriptase zinc-binding domain-containing protein</fullName>
    </recommendedName>
</protein>